<dbReference type="GO" id="GO:0005829">
    <property type="term" value="C:cytosol"/>
    <property type="evidence" value="ECO:0007669"/>
    <property type="project" value="TreeGrafter"/>
</dbReference>
<keyword evidence="4" id="KW-1185">Reference proteome</keyword>
<accession>D9WD40</accession>
<evidence type="ECO:0000313" key="4">
    <source>
        <dbReference type="Proteomes" id="UP000003963"/>
    </source>
</evidence>
<dbReference type="PANTHER" id="PTHR43364">
    <property type="entry name" value="NADH-SPECIFIC METHYLGLYOXAL REDUCTASE-RELATED"/>
    <property type="match status" value="1"/>
</dbReference>
<dbReference type="PANTHER" id="PTHR43364:SF4">
    <property type="entry name" value="NAD(P)-LINKED OXIDOREDUCTASE SUPERFAMILY PROTEIN"/>
    <property type="match status" value="1"/>
</dbReference>
<dbReference type="GO" id="GO:0016491">
    <property type="term" value="F:oxidoreductase activity"/>
    <property type="evidence" value="ECO:0007669"/>
    <property type="project" value="UniProtKB-KW"/>
</dbReference>
<dbReference type="AlphaFoldDB" id="D9WD40"/>
<gene>
    <name evidence="3" type="ORF">SSOG_04816</name>
</gene>
<dbReference type="SUPFAM" id="SSF51430">
    <property type="entry name" value="NAD(P)-linked oxidoreductase"/>
    <property type="match status" value="1"/>
</dbReference>
<evidence type="ECO:0000259" key="2">
    <source>
        <dbReference type="Pfam" id="PF00248"/>
    </source>
</evidence>
<dbReference type="STRING" id="457427.SSOG_04816"/>
<dbReference type="InterPro" id="IPR023210">
    <property type="entry name" value="NADP_OxRdtase_dom"/>
</dbReference>
<dbReference type="EMBL" id="GG657754">
    <property type="protein sequence ID" value="EFL25102.1"/>
    <property type="molecule type" value="Genomic_DNA"/>
</dbReference>
<dbReference type="InterPro" id="IPR036812">
    <property type="entry name" value="NAD(P)_OxRdtase_dom_sf"/>
</dbReference>
<proteinExistence type="predicted"/>
<evidence type="ECO:0000256" key="1">
    <source>
        <dbReference type="ARBA" id="ARBA00023002"/>
    </source>
</evidence>
<name>D9WD40_9ACTN</name>
<dbReference type="Pfam" id="PF00248">
    <property type="entry name" value="Aldo_ket_red"/>
    <property type="match status" value="1"/>
</dbReference>
<organism evidence="3 4">
    <name type="scientific">Streptomyces himastatinicus ATCC 53653</name>
    <dbReference type="NCBI Taxonomy" id="457427"/>
    <lineage>
        <taxon>Bacteria</taxon>
        <taxon>Bacillati</taxon>
        <taxon>Actinomycetota</taxon>
        <taxon>Actinomycetes</taxon>
        <taxon>Kitasatosporales</taxon>
        <taxon>Streptomycetaceae</taxon>
        <taxon>Streptomyces</taxon>
        <taxon>Streptomyces violaceusniger group</taxon>
    </lineage>
</organism>
<dbReference type="Proteomes" id="UP000003963">
    <property type="component" value="Unassembled WGS sequence"/>
</dbReference>
<dbReference type="InterPro" id="IPR050523">
    <property type="entry name" value="AKR_Detox_Biosynth"/>
</dbReference>
<dbReference type="Gene3D" id="3.20.20.100">
    <property type="entry name" value="NADP-dependent oxidoreductase domain"/>
    <property type="match status" value="1"/>
</dbReference>
<feature type="domain" description="NADP-dependent oxidoreductase" evidence="2">
    <location>
        <begin position="4"/>
        <end position="158"/>
    </location>
</feature>
<dbReference type="HOGENOM" id="CLU_1685615_0_0_11"/>
<reference evidence="3 4" key="1">
    <citation type="submission" date="2009-02" db="EMBL/GenBank/DDBJ databases">
        <title>Annotation of Streptomyces hygroscopicus strain ATCC 53653.</title>
        <authorList>
            <consortium name="The Broad Institute Genome Sequencing Platform"/>
            <consortium name="Broad Institute Microbial Sequencing Center"/>
            <person name="Fischbach M."/>
            <person name="Godfrey P."/>
            <person name="Ward D."/>
            <person name="Young S."/>
            <person name="Zeng Q."/>
            <person name="Koehrsen M."/>
            <person name="Alvarado L."/>
            <person name="Berlin A.M."/>
            <person name="Bochicchio J."/>
            <person name="Borenstein D."/>
            <person name="Chapman S.B."/>
            <person name="Chen Z."/>
            <person name="Engels R."/>
            <person name="Freedman E."/>
            <person name="Gellesch M."/>
            <person name="Goldberg J."/>
            <person name="Griggs A."/>
            <person name="Gujja S."/>
            <person name="Heilman E.R."/>
            <person name="Heiman D.I."/>
            <person name="Hepburn T.A."/>
            <person name="Howarth C."/>
            <person name="Jen D."/>
            <person name="Larson L."/>
            <person name="Lewis B."/>
            <person name="Mehta T."/>
            <person name="Park D."/>
            <person name="Pearson M."/>
            <person name="Richards J."/>
            <person name="Roberts A."/>
            <person name="Saif S."/>
            <person name="Shea T.D."/>
            <person name="Shenoy N."/>
            <person name="Sisk P."/>
            <person name="Stolte C."/>
            <person name="Sykes S.N."/>
            <person name="Thomson T."/>
            <person name="Walk T."/>
            <person name="White J."/>
            <person name="Yandava C."/>
            <person name="Straight P."/>
            <person name="Clardy J."/>
            <person name="Hung D."/>
            <person name="Kolter R."/>
            <person name="Mekalanos J."/>
            <person name="Walker S."/>
            <person name="Walsh C.T."/>
            <person name="Wieland-Brown L.C."/>
            <person name="Haas B."/>
            <person name="Nusbaum C."/>
            <person name="Birren B."/>
        </authorList>
    </citation>
    <scope>NUCLEOTIDE SEQUENCE [LARGE SCALE GENOMIC DNA]</scope>
    <source>
        <strain evidence="3 4">ATCC 53653</strain>
    </source>
</reference>
<evidence type="ECO:0000313" key="3">
    <source>
        <dbReference type="EMBL" id="EFL25102.1"/>
    </source>
</evidence>
<sequence>MEAQWVSERRGHVRFRTEQPPYSILARSVEAAVLPTAQRYGMGVLSWGPLSAGWLSGRYTKASDIDLAGGGRAAVEQFKFDPSVPENARKLEAVGELSKLASDAGLSLPHLAIAFVRAHPAITSVIIGPRTMEQLEDLLAGSEVELSADVLDRIDEIVPPGTDLNRADSYYVPPALADKALRRR</sequence>
<protein>
    <submittedName>
        <fullName evidence="3">Aldo/keto reductase family oxidoreductase</fullName>
    </submittedName>
</protein>
<keyword evidence="1" id="KW-0560">Oxidoreductase</keyword>